<protein>
    <submittedName>
        <fullName evidence="1">Uncharacterized protein</fullName>
    </submittedName>
</protein>
<organism evidence="1 2">
    <name type="scientific">Desmophyllum pertusum</name>
    <dbReference type="NCBI Taxonomy" id="174260"/>
    <lineage>
        <taxon>Eukaryota</taxon>
        <taxon>Metazoa</taxon>
        <taxon>Cnidaria</taxon>
        <taxon>Anthozoa</taxon>
        <taxon>Hexacorallia</taxon>
        <taxon>Scleractinia</taxon>
        <taxon>Caryophylliina</taxon>
        <taxon>Caryophylliidae</taxon>
        <taxon>Desmophyllum</taxon>
    </lineage>
</organism>
<accession>A0A9W9ZGM0</accession>
<evidence type="ECO:0000313" key="1">
    <source>
        <dbReference type="EMBL" id="KAJ7381332.1"/>
    </source>
</evidence>
<dbReference type="EMBL" id="MU826350">
    <property type="protein sequence ID" value="KAJ7381332.1"/>
    <property type="molecule type" value="Genomic_DNA"/>
</dbReference>
<reference evidence="1" key="1">
    <citation type="submission" date="2023-01" db="EMBL/GenBank/DDBJ databases">
        <title>Genome assembly of the deep-sea coral Lophelia pertusa.</title>
        <authorList>
            <person name="Herrera S."/>
            <person name="Cordes E."/>
        </authorList>
    </citation>
    <scope>NUCLEOTIDE SEQUENCE</scope>
    <source>
        <strain evidence="1">USNM1676648</strain>
        <tissue evidence="1">Polyp</tissue>
    </source>
</reference>
<proteinExistence type="predicted"/>
<evidence type="ECO:0000313" key="2">
    <source>
        <dbReference type="Proteomes" id="UP001163046"/>
    </source>
</evidence>
<dbReference type="AlphaFoldDB" id="A0A9W9ZGM0"/>
<dbReference type="Proteomes" id="UP001163046">
    <property type="component" value="Unassembled WGS sequence"/>
</dbReference>
<comment type="caution">
    <text evidence="1">The sequence shown here is derived from an EMBL/GenBank/DDBJ whole genome shotgun (WGS) entry which is preliminary data.</text>
</comment>
<name>A0A9W9ZGM0_9CNID</name>
<sequence length="103" mass="12210">MADVKEMAITFTPNLLAKFSACNEIEVLYKLLNRYILQKLPIHQFLHCQQLQFIACHLPPPLSQLPQVRTNKLLLYFYTLFYNYTSKNTAYEFVTVKKYIMVE</sequence>
<gene>
    <name evidence="1" type="ORF">OS493_001457</name>
</gene>
<keyword evidence="2" id="KW-1185">Reference proteome</keyword>